<evidence type="ECO:0000313" key="13">
    <source>
        <dbReference type="Proteomes" id="UP000694888"/>
    </source>
</evidence>
<keyword evidence="13" id="KW-1185">Reference proteome</keyword>
<evidence type="ECO:0000256" key="5">
    <source>
        <dbReference type="ARBA" id="ARBA00022692"/>
    </source>
</evidence>
<dbReference type="PRINTS" id="PR01231">
    <property type="entry name" value="HCO3TRNSPORT"/>
</dbReference>
<feature type="transmembrane region" description="Helical" evidence="9">
    <location>
        <begin position="400"/>
        <end position="422"/>
    </location>
</feature>
<feature type="transmembrane region" description="Helical" evidence="9">
    <location>
        <begin position="485"/>
        <end position="505"/>
    </location>
</feature>
<dbReference type="PANTHER" id="PTHR11453">
    <property type="entry name" value="ANION EXCHANGE PROTEIN"/>
    <property type="match status" value="1"/>
</dbReference>
<sequence length="1057" mass="117407">MDDNLDHDRQLDELIVSRVLESGANKDAVLPMFCQMNRLTDSGSEIIWMEVARWVRFEETLDEEANRWSKPHVPALSFRAMSTLKRELRHAPLLLDPDVVDFGSIVDKLTSSWIQDGYLDRRHEDGIKMALMKPHRHVHERKLPRPASVGTNLLAVRDRGMGGSTVSLQSLESYASGRADNSPHNSNEDISDVGSQKGTPRTARKNVRLQRKIPKNAVATNVLIGELTCLRRPLIGLVRLSPSRHLGWLCEVRLATQFIFVCLAPEITTDFDVTEIGRCVGSLMTDPIFRELADHCSTRFEILAGLTEFTNHLTALPSGVWDAKTRIEPPAKVPPQDFRRPTKRILEEKRVHVETEMLHEEEIEGLERTGRLFGGVIDDVKRKLPWFASDFKDSLHVQCLASTVFLFLATLTPNVTFGGLLGQETDQYMGTMECILAAALSGVVFALFAGQPLNILGSTGPMLVLETIIFDFCKDQNWDFLPFRVWIGIWTTSILLLIVAFDLSALTRFITRFTEECFACLIAIIFIYEAFAKVIKINSKYPAHLGGSDLPACPADDTTDGMATTSQIVELLNLTTTASPGINTSSLLNATDVTTMAPFTSTAAANLSSVLVTLAANTSSEMGLNGSNMTTITTPAPFACKEYKPDVFFLSILEFLFTFVIAYSLVKFRNSIFFPNVVRRMFSDFGVLLAILIVVGVDVLLGVDTPKLEVPEEFRPTRLDRPWFIGPMSDKNPWWLCLAAAVPATLATILIFMDQQITAVIVNRKEHKLKKGFGYHLDLLVLAILILVMSVLGLPWYVAATVSALAHVMSLKVESDCTAPGEKPEFLGVREQRVTALLVGILSGLSVLLTSVLKFIPLPVLYGVFLFMGVRALSGMQLVDRFLLYLISPKYQPDHAYLRHVQLTRVHIFTLIQIMCLAGLWIIKSFKETSIAFPIMVLAICFIRKILDCIFTQYELSWLDHLLPSIKKDKAQKGHPFPSEEPQNGTVNIPEININDPIEMVVHNEGSGNHLINSSNNNISSNNNNNNDDDDDHGLSMSPNSPGSPSSASGVQIVVSN</sequence>
<feature type="compositionally biased region" description="Low complexity" evidence="10">
    <location>
        <begin position="1035"/>
        <end position="1050"/>
    </location>
</feature>
<keyword evidence="3 9" id="KW-0813">Transport</keyword>
<evidence type="ECO:0000256" key="9">
    <source>
        <dbReference type="RuleBase" id="RU362035"/>
    </source>
</evidence>
<dbReference type="InterPro" id="IPR016152">
    <property type="entry name" value="PTrfase/Anion_transptr"/>
</dbReference>
<dbReference type="Gene3D" id="3.40.930.10">
    <property type="entry name" value="Mannitol-specific EII, Chain A"/>
    <property type="match status" value="1"/>
</dbReference>
<name>A0ABM0JA01_APLCA</name>
<evidence type="ECO:0000256" key="8">
    <source>
        <dbReference type="ARBA" id="ARBA00023136"/>
    </source>
</evidence>
<reference evidence="14" key="1">
    <citation type="submission" date="2025-08" db="UniProtKB">
        <authorList>
            <consortium name="RefSeq"/>
        </authorList>
    </citation>
    <scope>IDENTIFICATION</scope>
</reference>
<feature type="transmembrane region" description="Helical" evidence="9">
    <location>
        <begin position="434"/>
        <end position="453"/>
    </location>
</feature>
<gene>
    <name evidence="14" type="primary">LOC101856139</name>
</gene>
<feature type="transmembrane region" description="Helical" evidence="9">
    <location>
        <begin position="733"/>
        <end position="752"/>
    </location>
</feature>
<feature type="domain" description="Bicarbonate transporter-like transmembrane" evidence="11">
    <location>
        <begin position="371"/>
        <end position="962"/>
    </location>
</feature>
<evidence type="ECO:0000259" key="12">
    <source>
        <dbReference type="Pfam" id="PF07565"/>
    </source>
</evidence>
<evidence type="ECO:0000256" key="4">
    <source>
        <dbReference type="ARBA" id="ARBA00022475"/>
    </source>
</evidence>
<comment type="similarity">
    <text evidence="2 9">Belongs to the anion exchanger (TC 2.A.31) family.</text>
</comment>
<evidence type="ECO:0000256" key="10">
    <source>
        <dbReference type="SAM" id="MobiDB-lite"/>
    </source>
</evidence>
<feature type="region of interest" description="Disordered" evidence="10">
    <location>
        <begin position="970"/>
        <end position="989"/>
    </location>
</feature>
<feature type="region of interest" description="Disordered" evidence="10">
    <location>
        <begin position="176"/>
        <end position="205"/>
    </location>
</feature>
<evidence type="ECO:0000256" key="7">
    <source>
        <dbReference type="ARBA" id="ARBA00023065"/>
    </source>
</evidence>
<protein>
    <recommendedName>
        <fullName evidence="9">Anion exchange protein</fullName>
    </recommendedName>
</protein>
<keyword evidence="7 9" id="KW-0406">Ion transport</keyword>
<keyword evidence="5 9" id="KW-0812">Transmembrane</keyword>
<organism evidence="13 14">
    <name type="scientific">Aplysia californica</name>
    <name type="common">California sea hare</name>
    <dbReference type="NCBI Taxonomy" id="6500"/>
    <lineage>
        <taxon>Eukaryota</taxon>
        <taxon>Metazoa</taxon>
        <taxon>Spiralia</taxon>
        <taxon>Lophotrochozoa</taxon>
        <taxon>Mollusca</taxon>
        <taxon>Gastropoda</taxon>
        <taxon>Heterobranchia</taxon>
        <taxon>Euthyneura</taxon>
        <taxon>Tectipleura</taxon>
        <taxon>Aplysiida</taxon>
        <taxon>Aplysioidea</taxon>
        <taxon>Aplysiidae</taxon>
        <taxon>Aplysia</taxon>
    </lineage>
</organism>
<dbReference type="InterPro" id="IPR011531">
    <property type="entry name" value="HCO3_transpt-like_TM_dom"/>
</dbReference>
<dbReference type="NCBIfam" id="TIGR00834">
    <property type="entry name" value="ae"/>
    <property type="match status" value="1"/>
</dbReference>
<dbReference type="PANTHER" id="PTHR11453:SF36">
    <property type="entry name" value="ANION EXCHANGE PROTEIN"/>
    <property type="match status" value="1"/>
</dbReference>
<dbReference type="RefSeq" id="XP_005088872.2">
    <property type="nucleotide sequence ID" value="XM_005088815.2"/>
</dbReference>
<feature type="transmembrane region" description="Helical" evidence="9">
    <location>
        <begin position="517"/>
        <end position="535"/>
    </location>
</feature>
<evidence type="ECO:0000256" key="6">
    <source>
        <dbReference type="ARBA" id="ARBA00022989"/>
    </source>
</evidence>
<feature type="transmembrane region" description="Helical" evidence="9">
    <location>
        <begin position="834"/>
        <end position="856"/>
    </location>
</feature>
<dbReference type="InterPro" id="IPR013769">
    <property type="entry name" value="Band3_cytoplasmic_dom"/>
</dbReference>
<feature type="region of interest" description="Disordered" evidence="10">
    <location>
        <begin position="1012"/>
        <end position="1057"/>
    </location>
</feature>
<feature type="domain" description="Band 3 cytoplasmic" evidence="12">
    <location>
        <begin position="32"/>
        <end position="322"/>
    </location>
</feature>
<feature type="transmembrane region" description="Helical" evidence="9">
    <location>
        <begin position="906"/>
        <end position="923"/>
    </location>
</feature>
<evidence type="ECO:0000256" key="3">
    <source>
        <dbReference type="ARBA" id="ARBA00022448"/>
    </source>
</evidence>
<dbReference type="InterPro" id="IPR003020">
    <property type="entry name" value="HCO3_transpt_euk"/>
</dbReference>
<evidence type="ECO:0000256" key="1">
    <source>
        <dbReference type="ARBA" id="ARBA00004651"/>
    </source>
</evidence>
<dbReference type="Pfam" id="PF07565">
    <property type="entry name" value="Band_3_cyto"/>
    <property type="match status" value="1"/>
</dbReference>
<dbReference type="GeneID" id="101856139"/>
<feature type="transmembrane region" description="Helical" evidence="9">
    <location>
        <begin position="647"/>
        <end position="665"/>
    </location>
</feature>
<feature type="transmembrane region" description="Helical" evidence="9">
    <location>
        <begin position="862"/>
        <end position="886"/>
    </location>
</feature>
<dbReference type="Proteomes" id="UP000694888">
    <property type="component" value="Unplaced"/>
</dbReference>
<proteinExistence type="inferred from homology"/>
<dbReference type="SUPFAM" id="SSF55804">
    <property type="entry name" value="Phoshotransferase/anion transport protein"/>
    <property type="match status" value="1"/>
</dbReference>
<feature type="transmembrane region" description="Helical" evidence="9">
    <location>
        <begin position="773"/>
        <end position="790"/>
    </location>
</feature>
<feature type="transmembrane region" description="Helical" evidence="9">
    <location>
        <begin position="685"/>
        <end position="703"/>
    </location>
</feature>
<keyword evidence="6 9" id="KW-1133">Transmembrane helix</keyword>
<evidence type="ECO:0000256" key="2">
    <source>
        <dbReference type="ARBA" id="ARBA00010993"/>
    </source>
</evidence>
<keyword evidence="8 9" id="KW-0472">Membrane</keyword>
<keyword evidence="4" id="KW-1003">Cell membrane</keyword>
<comment type="subcellular location">
    <subcellularLocation>
        <location evidence="1">Cell membrane</location>
        <topology evidence="1">Multi-pass membrane protein</topology>
    </subcellularLocation>
    <subcellularLocation>
        <location evidence="9">Membrane</location>
        <topology evidence="9">Multi-pass membrane protein</topology>
    </subcellularLocation>
</comment>
<dbReference type="Pfam" id="PF00955">
    <property type="entry name" value="HCO3_cotransp"/>
    <property type="match status" value="1"/>
</dbReference>
<evidence type="ECO:0000259" key="11">
    <source>
        <dbReference type="Pfam" id="PF00955"/>
    </source>
</evidence>
<feature type="compositionally biased region" description="Low complexity" evidence="10">
    <location>
        <begin position="1012"/>
        <end position="1026"/>
    </location>
</feature>
<dbReference type="Gene3D" id="1.10.287.570">
    <property type="entry name" value="Helical hairpin bin"/>
    <property type="match status" value="1"/>
</dbReference>
<evidence type="ECO:0000313" key="14">
    <source>
        <dbReference type="RefSeq" id="XP_005088872.2"/>
    </source>
</evidence>
<accession>A0ABM0JA01</accession>